<evidence type="ECO:0000313" key="2">
    <source>
        <dbReference type="EMBL" id="ELY93404.1"/>
    </source>
</evidence>
<comment type="caution">
    <text evidence="2">The sequence shown here is derived from an EMBL/GenBank/DDBJ whole genome shotgun (WGS) entry which is preliminary data.</text>
</comment>
<proteinExistence type="predicted"/>
<sequence>MARKREACGRCSMSVAVEAAQSQQSDRDRADRDPYGEARIEVEESALRRLSPDGWLSRLSTRVSERVRRLTWGN</sequence>
<name>M0A497_9EURY</name>
<dbReference type="Proteomes" id="UP000011519">
    <property type="component" value="Unassembled WGS sequence"/>
</dbReference>
<dbReference type="EMBL" id="AOIM01000014">
    <property type="protein sequence ID" value="ELY93404.1"/>
    <property type="molecule type" value="Genomic_DNA"/>
</dbReference>
<dbReference type="InterPro" id="IPR058320">
    <property type="entry name" value="DUF8007"/>
</dbReference>
<dbReference type="AlphaFoldDB" id="M0A497"/>
<accession>M0A497</accession>
<evidence type="ECO:0000313" key="3">
    <source>
        <dbReference type="Proteomes" id="UP000011519"/>
    </source>
</evidence>
<dbReference type="PATRIC" id="fig|1227493.4.peg.1080"/>
<feature type="compositionally biased region" description="Basic and acidic residues" evidence="1">
    <location>
        <begin position="25"/>
        <end position="34"/>
    </location>
</feature>
<dbReference type="OrthoDB" id="165777at2157"/>
<reference evidence="2 3" key="1">
    <citation type="journal article" date="2014" name="PLoS Genet.">
        <title>Phylogenetically driven sequencing of extremely halophilic archaea reveals strategies for static and dynamic osmo-response.</title>
        <authorList>
            <person name="Becker E.A."/>
            <person name="Seitzer P.M."/>
            <person name="Tritt A."/>
            <person name="Larsen D."/>
            <person name="Krusor M."/>
            <person name="Yao A.I."/>
            <person name="Wu D."/>
            <person name="Madern D."/>
            <person name="Eisen J.A."/>
            <person name="Darling A.E."/>
            <person name="Facciotti M.T."/>
        </authorList>
    </citation>
    <scope>NUCLEOTIDE SEQUENCE [LARGE SCALE GENOMIC DNA]</scope>
    <source>
        <strain evidence="2 3">JCM 10989</strain>
    </source>
</reference>
<organism evidence="2 3">
    <name type="scientific">Natrialba hulunbeirensis JCM 10989</name>
    <dbReference type="NCBI Taxonomy" id="1227493"/>
    <lineage>
        <taxon>Archaea</taxon>
        <taxon>Methanobacteriati</taxon>
        <taxon>Methanobacteriota</taxon>
        <taxon>Stenosarchaea group</taxon>
        <taxon>Halobacteria</taxon>
        <taxon>Halobacteriales</taxon>
        <taxon>Natrialbaceae</taxon>
        <taxon>Natrialba</taxon>
    </lineage>
</organism>
<dbReference type="RefSeq" id="WP_006652351.1">
    <property type="nucleotide sequence ID" value="NZ_AOIM01000014.1"/>
</dbReference>
<gene>
    <name evidence="2" type="ORF">C483_05543</name>
</gene>
<feature type="region of interest" description="Disordered" evidence="1">
    <location>
        <begin position="13"/>
        <end position="34"/>
    </location>
</feature>
<protein>
    <submittedName>
        <fullName evidence="2">Uncharacterized protein</fullName>
    </submittedName>
</protein>
<dbReference type="Pfam" id="PF26029">
    <property type="entry name" value="DUF8007"/>
    <property type="match status" value="1"/>
</dbReference>
<keyword evidence="3" id="KW-1185">Reference proteome</keyword>
<evidence type="ECO:0000256" key="1">
    <source>
        <dbReference type="SAM" id="MobiDB-lite"/>
    </source>
</evidence>